<organism evidence="2 3">
    <name type="scientific">Candidatus Geothrix skivensis</name>
    <dbReference type="NCBI Taxonomy" id="2954439"/>
    <lineage>
        <taxon>Bacteria</taxon>
        <taxon>Pseudomonadati</taxon>
        <taxon>Acidobacteriota</taxon>
        <taxon>Holophagae</taxon>
        <taxon>Holophagales</taxon>
        <taxon>Holophagaceae</taxon>
        <taxon>Geothrix</taxon>
    </lineage>
</organism>
<evidence type="ECO:0000313" key="3">
    <source>
        <dbReference type="Proteomes" id="UP000886657"/>
    </source>
</evidence>
<reference evidence="2" key="1">
    <citation type="submission" date="2020-10" db="EMBL/GenBank/DDBJ databases">
        <title>Connecting structure to function with the recovery of over 1000 high-quality activated sludge metagenome-assembled genomes encoding full-length rRNA genes using long-read sequencing.</title>
        <authorList>
            <person name="Singleton C.M."/>
            <person name="Petriglieri F."/>
            <person name="Kristensen J.M."/>
            <person name="Kirkegaard R.H."/>
            <person name="Michaelsen T.Y."/>
            <person name="Andersen M.H."/>
            <person name="Karst S.M."/>
            <person name="Dueholm M.S."/>
            <person name="Nielsen P.H."/>
            <person name="Albertsen M."/>
        </authorList>
    </citation>
    <scope>NUCLEOTIDE SEQUENCE</scope>
    <source>
        <strain evidence="2">Skiv_18-Q3-R9-52_MAXAC.067</strain>
    </source>
</reference>
<dbReference type="InterPro" id="IPR025375">
    <property type="entry name" value="DUF4365"/>
</dbReference>
<evidence type="ECO:0000259" key="1">
    <source>
        <dbReference type="Pfam" id="PF14280"/>
    </source>
</evidence>
<accession>A0A9D7SIS1</accession>
<name>A0A9D7SIS1_9BACT</name>
<dbReference type="Proteomes" id="UP000886657">
    <property type="component" value="Unassembled WGS sequence"/>
</dbReference>
<feature type="domain" description="DUF4365" evidence="1">
    <location>
        <begin position="28"/>
        <end position="110"/>
    </location>
</feature>
<dbReference type="Pfam" id="PF14280">
    <property type="entry name" value="DUF4365"/>
    <property type="match status" value="1"/>
</dbReference>
<evidence type="ECO:0000313" key="2">
    <source>
        <dbReference type="EMBL" id="MBK9797232.1"/>
    </source>
</evidence>
<protein>
    <submittedName>
        <fullName evidence="2">DUF4365 domain-containing protein</fullName>
    </submittedName>
</protein>
<sequence length="363" mass="40689">MTKRSLSQKIGAVGHRWLMSHIEDNPHWLARELGEDYGIDIEAELTEHGIRGDILKIQIKSTNNIERKPGFVRSIIDRKYVDYATSCRYPVVLVVVDAVAKEAWYLWLQDWILKHRSNEGAFDSIQESWVHWIPERQSVANGLQSEWKSIARWEGESQLVLSLMDALKSAAAIQNRSMVEALSNIIDEGAPAFGDAALNALIDEAIRLGNRMHGDPNGNAVADQLFALVRRVGGRISQSTVRNLVLRGESYSRVGLSALAILYDEFFDHIKTLKLPEMFLTLEPRVAFYCAFREAFPAEQSANVFVDPSGFTFAGLAYVQPEMFWDKYANRGPSALLDYLGIADASTSEITGDTSSKRFGTET</sequence>
<dbReference type="AlphaFoldDB" id="A0A9D7SIS1"/>
<comment type="caution">
    <text evidence="2">The sequence shown here is derived from an EMBL/GenBank/DDBJ whole genome shotgun (WGS) entry which is preliminary data.</text>
</comment>
<proteinExistence type="predicted"/>
<gene>
    <name evidence="2" type="ORF">IPP58_12195</name>
</gene>
<dbReference type="EMBL" id="JADKIO010000009">
    <property type="protein sequence ID" value="MBK9797232.1"/>
    <property type="molecule type" value="Genomic_DNA"/>
</dbReference>